<dbReference type="AlphaFoldDB" id="A0A0C3EMC6"/>
<keyword evidence="2" id="KW-1185">Reference proteome</keyword>
<sequence>MAIITSRKLLISTESQLMIYDIPSFGTATALGGTLVWKQFETTYRIHAPSFQVIHPTREAHSEGLVIIFTRNVFMALTPSPDHSGGYHLRVFEHPEVQKLTDTYDVVHLSPRRFFFLSGDYMTFTTCTLALSETNDGYMRLGQAASKSG</sequence>
<reference evidence="2" key="2">
    <citation type="submission" date="2015-01" db="EMBL/GenBank/DDBJ databases">
        <title>Evolutionary Origins and Diversification of the Mycorrhizal Mutualists.</title>
        <authorList>
            <consortium name="DOE Joint Genome Institute"/>
            <consortium name="Mycorrhizal Genomics Consortium"/>
            <person name="Kohler A."/>
            <person name="Kuo A."/>
            <person name="Nagy L.G."/>
            <person name="Floudas D."/>
            <person name="Copeland A."/>
            <person name="Barry K.W."/>
            <person name="Cichocki N."/>
            <person name="Veneault-Fourrey C."/>
            <person name="LaButti K."/>
            <person name="Lindquist E.A."/>
            <person name="Lipzen A."/>
            <person name="Lundell T."/>
            <person name="Morin E."/>
            <person name="Murat C."/>
            <person name="Riley R."/>
            <person name="Ohm R."/>
            <person name="Sun H."/>
            <person name="Tunlid A."/>
            <person name="Henrissat B."/>
            <person name="Grigoriev I.V."/>
            <person name="Hibbett D.S."/>
            <person name="Martin F."/>
        </authorList>
    </citation>
    <scope>NUCLEOTIDE SEQUENCE [LARGE SCALE GENOMIC DNA]</scope>
    <source>
        <strain evidence="2">F 1598</strain>
    </source>
</reference>
<dbReference type="HOGENOM" id="CLU_1750411_0_0_1"/>
<reference evidence="1 2" key="1">
    <citation type="submission" date="2014-04" db="EMBL/GenBank/DDBJ databases">
        <authorList>
            <consortium name="DOE Joint Genome Institute"/>
            <person name="Kuo A."/>
            <person name="Tarkka M."/>
            <person name="Buscot F."/>
            <person name="Kohler A."/>
            <person name="Nagy L.G."/>
            <person name="Floudas D."/>
            <person name="Copeland A."/>
            <person name="Barry K.W."/>
            <person name="Cichocki N."/>
            <person name="Veneault-Fourrey C."/>
            <person name="LaButti K."/>
            <person name="Lindquist E.A."/>
            <person name="Lipzen A."/>
            <person name="Lundell T."/>
            <person name="Morin E."/>
            <person name="Murat C."/>
            <person name="Sun H."/>
            <person name="Tunlid A."/>
            <person name="Henrissat B."/>
            <person name="Grigoriev I.V."/>
            <person name="Hibbett D.S."/>
            <person name="Martin F."/>
            <person name="Nordberg H.P."/>
            <person name="Cantor M.N."/>
            <person name="Hua S.X."/>
        </authorList>
    </citation>
    <scope>NUCLEOTIDE SEQUENCE [LARGE SCALE GENOMIC DNA]</scope>
    <source>
        <strain evidence="1 2">F 1598</strain>
    </source>
</reference>
<evidence type="ECO:0000313" key="2">
    <source>
        <dbReference type="Proteomes" id="UP000054166"/>
    </source>
</evidence>
<organism evidence="1 2">
    <name type="scientific">Piloderma croceum (strain F 1598)</name>
    <dbReference type="NCBI Taxonomy" id="765440"/>
    <lineage>
        <taxon>Eukaryota</taxon>
        <taxon>Fungi</taxon>
        <taxon>Dikarya</taxon>
        <taxon>Basidiomycota</taxon>
        <taxon>Agaricomycotina</taxon>
        <taxon>Agaricomycetes</taxon>
        <taxon>Agaricomycetidae</taxon>
        <taxon>Atheliales</taxon>
        <taxon>Atheliaceae</taxon>
        <taxon>Piloderma</taxon>
    </lineage>
</organism>
<name>A0A0C3EMC6_PILCF</name>
<dbReference type="Proteomes" id="UP000054166">
    <property type="component" value="Unassembled WGS sequence"/>
</dbReference>
<evidence type="ECO:0000313" key="1">
    <source>
        <dbReference type="EMBL" id="KIM73735.1"/>
    </source>
</evidence>
<proteinExistence type="predicted"/>
<gene>
    <name evidence="1" type="ORF">PILCRDRAFT_15023</name>
</gene>
<accession>A0A0C3EMC6</accession>
<dbReference type="InParanoid" id="A0A0C3EMC6"/>
<dbReference type="EMBL" id="KN833075">
    <property type="protein sequence ID" value="KIM73735.1"/>
    <property type="molecule type" value="Genomic_DNA"/>
</dbReference>
<protein>
    <submittedName>
        <fullName evidence="1">Uncharacterized protein</fullName>
    </submittedName>
</protein>